<accession>A0A4Y2IJS5</accession>
<proteinExistence type="predicted"/>
<sequence length="118" mass="13405">MFHSCLASAIYLGAECINEWIRTGPFWNKEYRLAYCEMLSFLHFSSDEDERPVAMGTKLVFGGLGRLLHTVPAFSTPPLLKDAAVLLRGERLLAGEEKISCNFFELFFCSVCCFFFDV</sequence>
<keyword evidence="2" id="KW-1185">Reference proteome</keyword>
<evidence type="ECO:0000313" key="1">
    <source>
        <dbReference type="EMBL" id="GBM77196.1"/>
    </source>
</evidence>
<dbReference type="Proteomes" id="UP000499080">
    <property type="component" value="Unassembled WGS sequence"/>
</dbReference>
<dbReference type="EMBL" id="BGPR01002674">
    <property type="protein sequence ID" value="GBM77196.1"/>
    <property type="molecule type" value="Genomic_DNA"/>
</dbReference>
<gene>
    <name evidence="1" type="ORF">AVEN_244050_1</name>
</gene>
<organism evidence="1 2">
    <name type="scientific">Araneus ventricosus</name>
    <name type="common">Orbweaver spider</name>
    <name type="synonym">Epeira ventricosa</name>
    <dbReference type="NCBI Taxonomy" id="182803"/>
    <lineage>
        <taxon>Eukaryota</taxon>
        <taxon>Metazoa</taxon>
        <taxon>Ecdysozoa</taxon>
        <taxon>Arthropoda</taxon>
        <taxon>Chelicerata</taxon>
        <taxon>Arachnida</taxon>
        <taxon>Araneae</taxon>
        <taxon>Araneomorphae</taxon>
        <taxon>Entelegynae</taxon>
        <taxon>Araneoidea</taxon>
        <taxon>Araneidae</taxon>
        <taxon>Araneus</taxon>
    </lineage>
</organism>
<evidence type="ECO:0000313" key="2">
    <source>
        <dbReference type="Proteomes" id="UP000499080"/>
    </source>
</evidence>
<name>A0A4Y2IJS5_ARAVE</name>
<reference evidence="1 2" key="1">
    <citation type="journal article" date="2019" name="Sci. Rep.">
        <title>Orb-weaving spider Araneus ventricosus genome elucidates the spidroin gene catalogue.</title>
        <authorList>
            <person name="Kono N."/>
            <person name="Nakamura H."/>
            <person name="Ohtoshi R."/>
            <person name="Moran D.A.P."/>
            <person name="Shinohara A."/>
            <person name="Yoshida Y."/>
            <person name="Fujiwara M."/>
            <person name="Mori M."/>
            <person name="Tomita M."/>
            <person name="Arakawa K."/>
        </authorList>
    </citation>
    <scope>NUCLEOTIDE SEQUENCE [LARGE SCALE GENOMIC DNA]</scope>
</reference>
<protein>
    <submittedName>
        <fullName evidence="1">Uncharacterized protein</fullName>
    </submittedName>
</protein>
<dbReference type="AlphaFoldDB" id="A0A4Y2IJS5"/>
<comment type="caution">
    <text evidence="1">The sequence shown here is derived from an EMBL/GenBank/DDBJ whole genome shotgun (WGS) entry which is preliminary data.</text>
</comment>